<evidence type="ECO:0000256" key="5">
    <source>
        <dbReference type="ARBA" id="ARBA00022519"/>
    </source>
</evidence>
<dbReference type="GO" id="GO:0043190">
    <property type="term" value="C:ATP-binding cassette (ABC) transporter complex"/>
    <property type="evidence" value="ECO:0007669"/>
    <property type="project" value="InterPro"/>
</dbReference>
<feature type="transmembrane region" description="Helical" evidence="11">
    <location>
        <begin position="20"/>
        <end position="41"/>
    </location>
</feature>
<dbReference type="EMBL" id="QUNG01000007">
    <property type="protein sequence ID" value="REG82870.1"/>
    <property type="molecule type" value="Genomic_DNA"/>
</dbReference>
<feature type="transmembrane region" description="Helical" evidence="11">
    <location>
        <begin position="195"/>
        <end position="214"/>
    </location>
</feature>
<dbReference type="PANTHER" id="PTHR30614">
    <property type="entry name" value="MEMBRANE COMPONENT OF AMINO ACID ABC TRANSPORTER"/>
    <property type="match status" value="1"/>
</dbReference>
<dbReference type="InterPro" id="IPR010065">
    <property type="entry name" value="AA_ABC_transptr_permease_3TM"/>
</dbReference>
<keyword evidence="7" id="KW-0029">Amino-acid transport</keyword>
<keyword evidence="9 11" id="KW-0472">Membrane</keyword>
<evidence type="ECO:0000256" key="9">
    <source>
        <dbReference type="ARBA" id="ARBA00023136"/>
    </source>
</evidence>
<dbReference type="InterPro" id="IPR035906">
    <property type="entry name" value="MetI-like_sf"/>
</dbReference>
<dbReference type="NCBIfam" id="TIGR01726">
    <property type="entry name" value="HEQRo_perm_3TM"/>
    <property type="match status" value="1"/>
</dbReference>
<feature type="transmembrane region" description="Helical" evidence="11">
    <location>
        <begin position="144"/>
        <end position="164"/>
    </location>
</feature>
<dbReference type="GO" id="GO:0006865">
    <property type="term" value="P:amino acid transport"/>
    <property type="evidence" value="ECO:0007669"/>
    <property type="project" value="UniProtKB-KW"/>
</dbReference>
<dbReference type="InterPro" id="IPR043429">
    <property type="entry name" value="ArtM/GltK/GlnP/TcyL/YhdX-like"/>
</dbReference>
<organism evidence="13 14">
    <name type="scientific">Marinomonas pollencensis</name>
    <dbReference type="NCBI Taxonomy" id="491954"/>
    <lineage>
        <taxon>Bacteria</taxon>
        <taxon>Pseudomonadati</taxon>
        <taxon>Pseudomonadota</taxon>
        <taxon>Gammaproteobacteria</taxon>
        <taxon>Oceanospirillales</taxon>
        <taxon>Oceanospirillaceae</taxon>
        <taxon>Marinomonas</taxon>
    </lineage>
</organism>
<keyword evidence="8 11" id="KW-1133">Transmembrane helix</keyword>
<name>A0A3E0DM65_9GAMM</name>
<evidence type="ECO:0000256" key="8">
    <source>
        <dbReference type="ARBA" id="ARBA00022989"/>
    </source>
</evidence>
<feature type="transmembrane region" description="Helical" evidence="11">
    <location>
        <begin position="86"/>
        <end position="105"/>
    </location>
</feature>
<dbReference type="PROSITE" id="PS50928">
    <property type="entry name" value="ABC_TM1"/>
    <property type="match status" value="1"/>
</dbReference>
<dbReference type="InterPro" id="IPR000515">
    <property type="entry name" value="MetI-like"/>
</dbReference>
<evidence type="ECO:0000256" key="3">
    <source>
        <dbReference type="ARBA" id="ARBA00022448"/>
    </source>
</evidence>
<keyword evidence="14" id="KW-1185">Reference proteome</keyword>
<evidence type="ECO:0000256" key="11">
    <source>
        <dbReference type="RuleBase" id="RU363032"/>
    </source>
</evidence>
<dbReference type="AlphaFoldDB" id="A0A3E0DM65"/>
<dbReference type="PANTHER" id="PTHR30614:SF10">
    <property type="entry name" value="ARGININE ABC TRANSPORTER PERMEASE PROTEIN ARTM"/>
    <property type="match status" value="1"/>
</dbReference>
<evidence type="ECO:0000313" key="13">
    <source>
        <dbReference type="EMBL" id="REG82870.1"/>
    </source>
</evidence>
<evidence type="ECO:0000256" key="10">
    <source>
        <dbReference type="ARBA" id="ARBA00040319"/>
    </source>
</evidence>
<dbReference type="GO" id="GO:0022857">
    <property type="term" value="F:transmembrane transporter activity"/>
    <property type="evidence" value="ECO:0007669"/>
    <property type="project" value="InterPro"/>
</dbReference>
<keyword evidence="4" id="KW-1003">Cell membrane</keyword>
<evidence type="ECO:0000313" key="14">
    <source>
        <dbReference type="Proteomes" id="UP000256542"/>
    </source>
</evidence>
<dbReference type="Gene3D" id="1.10.3720.10">
    <property type="entry name" value="MetI-like"/>
    <property type="match status" value="1"/>
</dbReference>
<evidence type="ECO:0000259" key="12">
    <source>
        <dbReference type="PROSITE" id="PS50928"/>
    </source>
</evidence>
<comment type="caution">
    <text evidence="13">The sequence shown here is derived from an EMBL/GenBank/DDBJ whole genome shotgun (WGS) entry which is preliminary data.</text>
</comment>
<dbReference type="Pfam" id="PF00528">
    <property type="entry name" value="BPD_transp_1"/>
    <property type="match status" value="1"/>
</dbReference>
<evidence type="ECO:0000256" key="7">
    <source>
        <dbReference type="ARBA" id="ARBA00022970"/>
    </source>
</evidence>
<protein>
    <recommendedName>
        <fullName evidence="10">Arginine ABC transporter permease protein ArtM</fullName>
    </recommendedName>
</protein>
<keyword evidence="6 11" id="KW-0812">Transmembrane</keyword>
<feature type="domain" description="ABC transmembrane type-1" evidence="12">
    <location>
        <begin position="17"/>
        <end position="214"/>
    </location>
</feature>
<feature type="transmembrane region" description="Helical" evidence="11">
    <location>
        <begin position="53"/>
        <end position="74"/>
    </location>
</feature>
<dbReference type="SUPFAM" id="SSF161098">
    <property type="entry name" value="MetI-like"/>
    <property type="match status" value="1"/>
</dbReference>
<dbReference type="OrthoDB" id="4404959at2"/>
<dbReference type="Proteomes" id="UP000256542">
    <property type="component" value="Unassembled WGS sequence"/>
</dbReference>
<keyword evidence="5" id="KW-0997">Cell inner membrane</keyword>
<evidence type="ECO:0000256" key="4">
    <source>
        <dbReference type="ARBA" id="ARBA00022475"/>
    </source>
</evidence>
<dbReference type="CDD" id="cd06261">
    <property type="entry name" value="TM_PBP2"/>
    <property type="match status" value="1"/>
</dbReference>
<accession>A0A3E0DM65</accession>
<reference evidence="13 14" key="1">
    <citation type="submission" date="2018-08" db="EMBL/GenBank/DDBJ databases">
        <title>Genomic Encyclopedia of Type Strains, Phase III (KMG-III): the genomes of soil and plant-associated and newly described type strains.</title>
        <authorList>
            <person name="Whitman W."/>
        </authorList>
    </citation>
    <scope>NUCLEOTIDE SEQUENCE [LARGE SCALE GENOMIC DNA]</scope>
    <source>
        <strain evidence="13 14">CECT 7375</strain>
    </source>
</reference>
<gene>
    <name evidence="13" type="ORF">DFP81_10743</name>
</gene>
<proteinExistence type="inferred from homology"/>
<evidence type="ECO:0000256" key="6">
    <source>
        <dbReference type="ARBA" id="ARBA00022692"/>
    </source>
</evidence>
<comment type="subcellular location">
    <subcellularLocation>
        <location evidence="1">Cell inner membrane</location>
        <topology evidence="1">Multi-pass membrane protein</topology>
    </subcellularLocation>
    <subcellularLocation>
        <location evidence="11">Cell membrane</location>
        <topology evidence="11">Multi-pass membrane protein</topology>
    </subcellularLocation>
</comment>
<dbReference type="RefSeq" id="WP_115897879.1">
    <property type="nucleotide sequence ID" value="NZ_QUNG01000007.1"/>
</dbReference>
<evidence type="ECO:0000256" key="1">
    <source>
        <dbReference type="ARBA" id="ARBA00004429"/>
    </source>
</evidence>
<evidence type="ECO:0000256" key="2">
    <source>
        <dbReference type="ARBA" id="ARBA00010072"/>
    </source>
</evidence>
<comment type="similarity">
    <text evidence="2">Belongs to the binding-protein-dependent transport system permease family. HisMQ subfamily.</text>
</comment>
<keyword evidence="3 11" id="KW-0813">Transport</keyword>
<sequence>MDFSVVVEYFPRLLEGTWVSIQLVLLSIVLGGLFALPIALARISPVLWIRSLPFAYIFFFRGTPLLVQIFLVYYGASQFDVVRESVLWPILREPFWCAIIAFTLNTSAYTAEIFRGAIQAIPPGEVEACKVVGMSKTQMYRRVLLPRAFGIVLPAYGNEIILMLKGSALASTITILDLTGMARTIIARTYTPIEIFLAAGAIYLLISMVIIAIFRQVEKHQNRYLGSVSIKVPDKG</sequence>